<gene>
    <name evidence="2" type="ORF">Dbus_chr3Rg419</name>
</gene>
<evidence type="ECO:0000313" key="2">
    <source>
        <dbReference type="EMBL" id="ALC45669.1"/>
    </source>
</evidence>
<dbReference type="PANTHER" id="PTHR12829">
    <property type="entry name" value="N6-ADENOSINE-METHYLTRANSFERASE"/>
    <property type="match status" value="1"/>
</dbReference>
<dbReference type="AlphaFoldDB" id="A0A0M3QXD3"/>
<dbReference type="STRING" id="30019.A0A0M3QXD3"/>
<dbReference type="Proteomes" id="UP000494163">
    <property type="component" value="Chromosome 3R"/>
</dbReference>
<keyword evidence="3" id="KW-1185">Reference proteome</keyword>
<dbReference type="PROSITE" id="PS51143">
    <property type="entry name" value="MT_A70"/>
    <property type="match status" value="1"/>
</dbReference>
<name>A0A0M3QXD3_DROBS</name>
<dbReference type="InterPro" id="IPR007757">
    <property type="entry name" value="MT-A70-like"/>
</dbReference>
<proteinExistence type="inferred from homology"/>
<dbReference type="EMBL" id="CP012526">
    <property type="protein sequence ID" value="ALC45669.1"/>
    <property type="molecule type" value="Genomic_DNA"/>
</dbReference>
<evidence type="ECO:0000256" key="1">
    <source>
        <dbReference type="PROSITE-ProRule" id="PRU00489"/>
    </source>
</evidence>
<reference evidence="2 3" key="1">
    <citation type="submission" date="2015-08" db="EMBL/GenBank/DDBJ databases">
        <title>Ancestral chromatin configuration constrains chromatin evolution on differentiating sex chromosomes in Drosophila.</title>
        <authorList>
            <person name="Zhou Q."/>
            <person name="Bachtrog D."/>
        </authorList>
    </citation>
    <scope>NUCLEOTIDE SEQUENCE [LARGE SCALE GENOMIC DNA]</scope>
    <source>
        <tissue evidence="2">Whole larvae</tissue>
    </source>
</reference>
<protein>
    <submittedName>
        <fullName evidence="2">CG14906</fullName>
    </submittedName>
</protein>
<organism evidence="2 3">
    <name type="scientific">Drosophila busckii</name>
    <name type="common">Fruit fly</name>
    <dbReference type="NCBI Taxonomy" id="30019"/>
    <lineage>
        <taxon>Eukaryota</taxon>
        <taxon>Metazoa</taxon>
        <taxon>Ecdysozoa</taxon>
        <taxon>Arthropoda</taxon>
        <taxon>Hexapoda</taxon>
        <taxon>Insecta</taxon>
        <taxon>Pterygota</taxon>
        <taxon>Neoptera</taxon>
        <taxon>Endopterygota</taxon>
        <taxon>Diptera</taxon>
        <taxon>Brachycera</taxon>
        <taxon>Muscomorpha</taxon>
        <taxon>Ephydroidea</taxon>
        <taxon>Drosophilidae</taxon>
        <taxon>Drosophila</taxon>
    </lineage>
</organism>
<comment type="similarity">
    <text evidence="1">Belongs to the MT-A70-like family.</text>
</comment>
<dbReference type="OrthoDB" id="61116at2759"/>
<evidence type="ECO:0000313" key="3">
    <source>
        <dbReference type="Proteomes" id="UP000494163"/>
    </source>
</evidence>
<dbReference type="OMA" id="RFYNHNV"/>
<dbReference type="GO" id="GO:0008168">
    <property type="term" value="F:methyltransferase activity"/>
    <property type="evidence" value="ECO:0007669"/>
    <property type="project" value="InterPro"/>
</dbReference>
<dbReference type="GO" id="GO:0003676">
    <property type="term" value="F:nucleic acid binding"/>
    <property type="evidence" value="ECO:0007669"/>
    <property type="project" value="InterPro"/>
</dbReference>
<dbReference type="InterPro" id="IPR002052">
    <property type="entry name" value="DNA_methylase_N6_adenine_CS"/>
</dbReference>
<dbReference type="Pfam" id="PF05063">
    <property type="entry name" value="MT-A70"/>
    <property type="match status" value="1"/>
</dbReference>
<dbReference type="InterPro" id="IPR029063">
    <property type="entry name" value="SAM-dependent_MTases_sf"/>
</dbReference>
<sequence length="348" mass="40836">MLKIPCKENKEKHAILLNHGQLINKAYSVSDKQTYELRAELFEFQPKPIITTTTRKRKRKHVELNKNENVAETENIANYLEQLPEPTTRKTTTTLDRCWEAAYELPQLHGANLSSSWQEFRTCNQNFIIPTAARFYNHNVEQMGALLPQLLPCYDLIVLDPPWRNKYIRRLKRARQQLGYAMLDNEQLALLPLAQLIHKHTLVAIWCTNCSGHQQTLEAKLLPSWGLRLLHKLRWYKLNTQHELISQLNEVDVTQKQPYETLYLACHKESELSYCAELRQTQLLLSVPSIIHSHKPPLLCWLREHLKLAEQQLEPNCLELFARYLQPQFTSIGLEVLKLMDERLYNKV</sequence>
<dbReference type="SUPFAM" id="SSF53335">
    <property type="entry name" value="S-adenosyl-L-methionine-dependent methyltransferases"/>
    <property type="match status" value="1"/>
</dbReference>
<dbReference type="PROSITE" id="PS00092">
    <property type="entry name" value="N6_MTASE"/>
    <property type="match status" value="1"/>
</dbReference>
<dbReference type="GO" id="GO:0032259">
    <property type="term" value="P:methylation"/>
    <property type="evidence" value="ECO:0007669"/>
    <property type="project" value="InterPro"/>
</dbReference>
<dbReference type="GO" id="GO:0005634">
    <property type="term" value="C:nucleus"/>
    <property type="evidence" value="ECO:0007669"/>
    <property type="project" value="TreeGrafter"/>
</dbReference>
<accession>A0A0M3QXD3</accession>
<dbReference type="PANTHER" id="PTHR12829:SF4">
    <property type="entry name" value="N(6)-ADENINE-SPECIFIC METHYLTRANSFERASE METTL4"/>
    <property type="match status" value="1"/>
</dbReference>